<dbReference type="Pfam" id="PF18480">
    <property type="entry name" value="DUF5615"/>
    <property type="match status" value="1"/>
</dbReference>
<proteinExistence type="predicted"/>
<dbReference type="InterPro" id="IPR041049">
    <property type="entry name" value="DUF5615"/>
</dbReference>
<dbReference type="RefSeq" id="WP_012266754.1">
    <property type="nucleotide sequence ID" value="NC_010296.1"/>
</dbReference>
<protein>
    <recommendedName>
        <fullName evidence="1">DUF5615 domain-containing protein</fullName>
    </recommendedName>
</protein>
<dbReference type="KEGG" id="mar:MAE_40430"/>
<dbReference type="EnsemblBacteria" id="BAG03865">
    <property type="protein sequence ID" value="BAG03865"/>
    <property type="gene ID" value="MAE_40430"/>
</dbReference>
<dbReference type="Proteomes" id="UP000001510">
    <property type="component" value="Chromosome"/>
</dbReference>
<dbReference type="eggNOG" id="COG4634">
    <property type="taxonomic scope" value="Bacteria"/>
</dbReference>
<accession>B0JQZ6</accession>
<reference evidence="2 3" key="1">
    <citation type="journal article" date="2007" name="DNA Res.">
        <title>Complete genomic structure of the bloom-forming toxic cyanobacterium Microcystis aeruginosa NIES-843.</title>
        <authorList>
            <person name="Kaneko T."/>
            <person name="Nakajima N."/>
            <person name="Okamoto S."/>
            <person name="Suzuki I."/>
            <person name="Tanabe Y."/>
            <person name="Tamaoki M."/>
            <person name="Nakamura Y."/>
            <person name="Kasai F."/>
            <person name="Watanabe A."/>
            <person name="Kawashima K."/>
            <person name="Kishida Y."/>
            <person name="Ono A."/>
            <person name="Shimizu Y."/>
            <person name="Takahashi C."/>
            <person name="Minami C."/>
            <person name="Fujishiro T."/>
            <person name="Kohara M."/>
            <person name="Katoh M."/>
            <person name="Nakazaki N."/>
            <person name="Nakayama S."/>
            <person name="Yamada M."/>
            <person name="Tabata S."/>
            <person name="Watanabe M.M."/>
        </authorList>
    </citation>
    <scope>NUCLEOTIDE SEQUENCE [LARGE SCALE GENOMIC DNA]</scope>
    <source>
        <strain evidence="3">NIES-843 / IAM M-247</strain>
    </source>
</reference>
<keyword evidence="3" id="KW-1185">Reference proteome</keyword>
<evidence type="ECO:0000259" key="1">
    <source>
        <dbReference type="Pfam" id="PF18480"/>
    </source>
</evidence>
<sequence length="143" mass="16290">MRFLANENFPLDAVEALRQKVHDVLWIRVESPGISDREVLSRAQAENRILLTFDQDFGELAFRSRLPASVGIILFRIRVPSGSVVAEKVAKVISLRDDWYGHFTVIEEDKIRMRDLTVRSPILYRVCSASTSLHRVGAIRIKG</sequence>
<dbReference type="PaxDb" id="449447-MAE_40430"/>
<dbReference type="HOGENOM" id="CLU_150003_0_1_3"/>
<evidence type="ECO:0000313" key="2">
    <source>
        <dbReference type="EMBL" id="BAG03865.1"/>
    </source>
</evidence>
<name>B0JQZ6_MICAN</name>
<dbReference type="EMBL" id="AP009552">
    <property type="protein sequence ID" value="BAG03865.1"/>
    <property type="molecule type" value="Genomic_DNA"/>
</dbReference>
<feature type="domain" description="DUF5615" evidence="1">
    <location>
        <begin position="1"/>
        <end position="108"/>
    </location>
</feature>
<dbReference type="AlphaFoldDB" id="B0JQZ6"/>
<dbReference type="STRING" id="449447.MAE_40430"/>
<organism evidence="2 3">
    <name type="scientific">Microcystis aeruginosa (strain NIES-843 / IAM M-2473)</name>
    <dbReference type="NCBI Taxonomy" id="449447"/>
    <lineage>
        <taxon>Bacteria</taxon>
        <taxon>Bacillati</taxon>
        <taxon>Cyanobacteriota</taxon>
        <taxon>Cyanophyceae</taxon>
        <taxon>Oscillatoriophycideae</taxon>
        <taxon>Chroococcales</taxon>
        <taxon>Microcystaceae</taxon>
        <taxon>Microcystis</taxon>
    </lineage>
</organism>
<gene>
    <name evidence="2" type="ordered locus">MAE_40430</name>
</gene>
<evidence type="ECO:0000313" key="3">
    <source>
        <dbReference type="Proteomes" id="UP000001510"/>
    </source>
</evidence>